<dbReference type="EMBL" id="AMGX01000014">
    <property type="protein sequence ID" value="EXJ68012.1"/>
    <property type="molecule type" value="Genomic_DNA"/>
</dbReference>
<proteinExistence type="predicted"/>
<protein>
    <recommendedName>
        <fullName evidence="1">Isopenicillin N synthase-like Fe(2+) 2OG dioxygenase domain-containing protein</fullName>
    </recommendedName>
</protein>
<dbReference type="RefSeq" id="XP_007747398.1">
    <property type="nucleotide sequence ID" value="XM_007749208.1"/>
</dbReference>
<feature type="domain" description="Isopenicillin N synthase-like Fe(2+) 2OG dioxygenase" evidence="1">
    <location>
        <begin position="28"/>
        <end position="94"/>
    </location>
</feature>
<dbReference type="Proteomes" id="UP000019471">
    <property type="component" value="Unassembled WGS sequence"/>
</dbReference>
<dbReference type="AlphaFoldDB" id="W9WIP5"/>
<dbReference type="SUPFAM" id="SSF51197">
    <property type="entry name" value="Clavaminate synthase-like"/>
    <property type="match status" value="1"/>
</dbReference>
<dbReference type="HOGENOM" id="CLU_010119_10_2_1"/>
<evidence type="ECO:0000313" key="3">
    <source>
        <dbReference type="Proteomes" id="UP000019471"/>
    </source>
</evidence>
<reference evidence="2 3" key="1">
    <citation type="submission" date="2013-03" db="EMBL/GenBank/DDBJ databases">
        <title>The Genome Sequence of Cladophialophora psammophila CBS 110553.</title>
        <authorList>
            <consortium name="The Broad Institute Genomics Platform"/>
            <person name="Cuomo C."/>
            <person name="de Hoog S."/>
            <person name="Gorbushina A."/>
            <person name="Walker B."/>
            <person name="Young S.K."/>
            <person name="Zeng Q."/>
            <person name="Gargeya S."/>
            <person name="Fitzgerald M."/>
            <person name="Haas B."/>
            <person name="Abouelleil A."/>
            <person name="Allen A.W."/>
            <person name="Alvarado L."/>
            <person name="Arachchi H.M."/>
            <person name="Berlin A.M."/>
            <person name="Chapman S.B."/>
            <person name="Gainer-Dewar J."/>
            <person name="Goldberg J."/>
            <person name="Griggs A."/>
            <person name="Gujja S."/>
            <person name="Hansen M."/>
            <person name="Howarth C."/>
            <person name="Imamovic A."/>
            <person name="Ireland A."/>
            <person name="Larimer J."/>
            <person name="McCowan C."/>
            <person name="Murphy C."/>
            <person name="Pearson M."/>
            <person name="Poon T.W."/>
            <person name="Priest M."/>
            <person name="Roberts A."/>
            <person name="Saif S."/>
            <person name="Shea T."/>
            <person name="Sisk P."/>
            <person name="Sykes S."/>
            <person name="Wortman J."/>
            <person name="Nusbaum C."/>
            <person name="Birren B."/>
        </authorList>
    </citation>
    <scope>NUCLEOTIDE SEQUENCE [LARGE SCALE GENOMIC DNA]</scope>
    <source>
        <strain evidence="2 3">CBS 110553</strain>
    </source>
</reference>
<name>W9WIP5_9EURO</name>
<dbReference type="Pfam" id="PF03171">
    <property type="entry name" value="2OG-FeII_Oxy"/>
    <property type="match status" value="1"/>
</dbReference>
<dbReference type="Gene3D" id="2.60.120.330">
    <property type="entry name" value="B-lactam Antibiotic, Isopenicillin N Synthase, Chain"/>
    <property type="match status" value="1"/>
</dbReference>
<accession>W9WIP5</accession>
<dbReference type="GeneID" id="19193325"/>
<dbReference type="STRING" id="1182543.W9WIP5"/>
<organism evidence="2 3">
    <name type="scientific">Cladophialophora psammophila CBS 110553</name>
    <dbReference type="NCBI Taxonomy" id="1182543"/>
    <lineage>
        <taxon>Eukaryota</taxon>
        <taxon>Fungi</taxon>
        <taxon>Dikarya</taxon>
        <taxon>Ascomycota</taxon>
        <taxon>Pezizomycotina</taxon>
        <taxon>Eurotiomycetes</taxon>
        <taxon>Chaetothyriomycetidae</taxon>
        <taxon>Chaetothyriales</taxon>
        <taxon>Herpotrichiellaceae</taxon>
        <taxon>Cladophialophora</taxon>
    </lineage>
</organism>
<sequence length="194" mass="22480">MALEIEDEDFFVKLFGYENHDESRARWMQYYDTGDQDEQALWLGGHQDLSALSLLFSQPMASLQVRDYADDAQWRYVPYIPGAMIVNAGEIMRWRLSIGSVQPPADQRGHDRSAFFYFTVPNDKVVINTLLEESPVLCRAGVQKWFKEGEAPTSKEWCNNRIRVTGQKALFQNQNAALNREMERIGTVTTTWYR</sequence>
<dbReference type="InterPro" id="IPR027443">
    <property type="entry name" value="IPNS-like_sf"/>
</dbReference>
<dbReference type="InterPro" id="IPR044861">
    <property type="entry name" value="IPNS-like_FE2OG_OXY"/>
</dbReference>
<keyword evidence="3" id="KW-1185">Reference proteome</keyword>
<comment type="caution">
    <text evidence="2">The sequence shown here is derived from an EMBL/GenBank/DDBJ whole genome shotgun (WGS) entry which is preliminary data.</text>
</comment>
<evidence type="ECO:0000313" key="2">
    <source>
        <dbReference type="EMBL" id="EXJ68012.1"/>
    </source>
</evidence>
<gene>
    <name evidence="2" type="ORF">A1O5_08627</name>
</gene>
<evidence type="ECO:0000259" key="1">
    <source>
        <dbReference type="Pfam" id="PF03171"/>
    </source>
</evidence>
<dbReference type="OrthoDB" id="406156at2759"/>